<dbReference type="CDD" id="cd06222">
    <property type="entry name" value="RNase_H_like"/>
    <property type="match status" value="1"/>
</dbReference>
<dbReference type="PANTHER" id="PTHR33116">
    <property type="entry name" value="REVERSE TRANSCRIPTASE ZINC-BINDING DOMAIN-CONTAINING PROTEIN-RELATED-RELATED"/>
    <property type="match status" value="1"/>
</dbReference>
<dbReference type="InterPro" id="IPR012337">
    <property type="entry name" value="RNaseH-like_sf"/>
</dbReference>
<dbReference type="Pfam" id="PF00078">
    <property type="entry name" value="RVT_1"/>
    <property type="match status" value="1"/>
</dbReference>
<evidence type="ECO:0000313" key="3">
    <source>
        <dbReference type="RefSeq" id="XP_040953658.1"/>
    </source>
</evidence>
<reference evidence="2" key="1">
    <citation type="journal article" date="2020" name="Nat. Genet.">
        <title>Genomic diversifications of five Gossypium allopolyploid species and their impact on cotton improvement.</title>
        <authorList>
            <person name="Chen Z.J."/>
            <person name="Sreedasyam A."/>
            <person name="Ando A."/>
            <person name="Song Q."/>
            <person name="De Santiago L.M."/>
            <person name="Hulse-Kemp A.M."/>
            <person name="Ding M."/>
            <person name="Ye W."/>
            <person name="Kirkbride R.C."/>
            <person name="Jenkins J."/>
            <person name="Plott C."/>
            <person name="Lovell J."/>
            <person name="Lin Y.M."/>
            <person name="Vaughn R."/>
            <person name="Liu B."/>
            <person name="Simpson S."/>
            <person name="Scheffler B.E."/>
            <person name="Wen L."/>
            <person name="Saski C.A."/>
            <person name="Grover C.E."/>
            <person name="Hu G."/>
            <person name="Conover J.L."/>
            <person name="Carlson J.W."/>
            <person name="Shu S."/>
            <person name="Boston L.B."/>
            <person name="Williams M."/>
            <person name="Peterson D.G."/>
            <person name="McGee K."/>
            <person name="Jones D.C."/>
            <person name="Wendel J.F."/>
            <person name="Stelly D.M."/>
            <person name="Grimwood J."/>
            <person name="Schmutz J."/>
        </authorList>
    </citation>
    <scope>NUCLEOTIDE SEQUENCE [LARGE SCALE GENOMIC DNA]</scope>
    <source>
        <strain evidence="2">cv. TM-1</strain>
    </source>
</reference>
<dbReference type="InterPro" id="IPR002156">
    <property type="entry name" value="RNaseH_domain"/>
</dbReference>
<dbReference type="InterPro" id="IPR000477">
    <property type="entry name" value="RT_dom"/>
</dbReference>
<reference evidence="3" key="2">
    <citation type="submission" date="2025-08" db="UniProtKB">
        <authorList>
            <consortium name="RefSeq"/>
        </authorList>
    </citation>
    <scope>IDENTIFICATION</scope>
</reference>
<name>A0ABM3AFQ6_GOSHI</name>
<dbReference type="SUPFAM" id="SSF53098">
    <property type="entry name" value="Ribonuclease H-like"/>
    <property type="match status" value="1"/>
</dbReference>
<evidence type="ECO:0000313" key="2">
    <source>
        <dbReference type="Proteomes" id="UP000818029"/>
    </source>
</evidence>
<protein>
    <recommendedName>
        <fullName evidence="1">Reverse transcriptase domain-containing protein</fullName>
    </recommendedName>
</protein>
<dbReference type="PANTHER" id="PTHR33116:SF86">
    <property type="entry name" value="REVERSE TRANSCRIPTASE DOMAIN-CONTAINING PROTEIN"/>
    <property type="match status" value="1"/>
</dbReference>
<sequence length="661" mass="75317">MAFKLDMSKAYDRVEWGFVEGVMEKMGFDPGWVELVLKCVSSVSYSVICNGNTGRTFLPTRGLRQGDPLSPFLFLFCGEGISSLMRLAEGDNVLKGVKATRHGPAITHLLFVDDCILFAEATEGGAHSLKQILKDYEVSSGQCINFDKSMVFFSTNTKDREREVVSQILGVRRANDLERYLGLPSMVGRRKRSSFQILKDRLKQKIDNWSVRFLSQGDSLLARVLKAKYFPNSHFYEARLGNLPSFIWKSIWAARGLLERGRGWRVGRGDQISIWTDSWIPGIEADRIPIQDGNDNIKLVSDLIDSNSRSWKIELIRNTFQPVIAEKILQIPLAETVQEDFQVWRGEPTGEFSVRSAYKLLQQTNLDPNGLINLKIKRVVRNSQCPRCGCDEENSYHIFQKCLTSIEVWNQLNLSWLLSQNNDNIWGWLTWVFARGTDEQLRLFCCSLWFIWFSRNQLVYERKSMSGSEIVRKISDYITELAVTKEGKITLLSHEFSQQVSRSGRTIIHFDVTFNSQDFRSASGLIAWNEEGVLLATEAVTHSNVANPFIAEAYAGLHAIKLGIRLGVNRIDVMGDSRTIIKKCKSKNTDKSVIGAIIRDIQTHSNSFQEIEFSFIQKAKNIYAHTLAKEALRRNECLYLEKEVPVMVRRAVGNLWPKPPD</sequence>
<feature type="domain" description="Reverse transcriptase" evidence="1">
    <location>
        <begin position="1"/>
        <end position="185"/>
    </location>
</feature>
<dbReference type="InterPro" id="IPR044730">
    <property type="entry name" value="RNase_H-like_dom_plant"/>
</dbReference>
<dbReference type="SUPFAM" id="SSF56672">
    <property type="entry name" value="DNA/RNA polymerases"/>
    <property type="match status" value="1"/>
</dbReference>
<evidence type="ECO:0000259" key="1">
    <source>
        <dbReference type="PROSITE" id="PS50878"/>
    </source>
</evidence>
<dbReference type="RefSeq" id="XP_040953658.1">
    <property type="nucleotide sequence ID" value="XM_041097724.1"/>
</dbReference>
<dbReference type="Gene3D" id="3.30.420.10">
    <property type="entry name" value="Ribonuclease H-like superfamily/Ribonuclease H"/>
    <property type="match status" value="1"/>
</dbReference>
<gene>
    <name evidence="3" type="primary">LOC121219476</name>
</gene>
<dbReference type="GeneID" id="121219476"/>
<dbReference type="Proteomes" id="UP000818029">
    <property type="component" value="Chromosome D07"/>
</dbReference>
<dbReference type="PROSITE" id="PS50878">
    <property type="entry name" value="RT_POL"/>
    <property type="match status" value="1"/>
</dbReference>
<dbReference type="CDD" id="cd01650">
    <property type="entry name" value="RT_nLTR_like"/>
    <property type="match status" value="1"/>
</dbReference>
<dbReference type="InterPro" id="IPR036397">
    <property type="entry name" value="RNaseH_sf"/>
</dbReference>
<organism evidence="2 3">
    <name type="scientific">Gossypium hirsutum</name>
    <name type="common">Upland cotton</name>
    <name type="synonym">Gossypium mexicanum</name>
    <dbReference type="NCBI Taxonomy" id="3635"/>
    <lineage>
        <taxon>Eukaryota</taxon>
        <taxon>Viridiplantae</taxon>
        <taxon>Streptophyta</taxon>
        <taxon>Embryophyta</taxon>
        <taxon>Tracheophyta</taxon>
        <taxon>Spermatophyta</taxon>
        <taxon>Magnoliopsida</taxon>
        <taxon>eudicotyledons</taxon>
        <taxon>Gunneridae</taxon>
        <taxon>Pentapetalae</taxon>
        <taxon>rosids</taxon>
        <taxon>malvids</taxon>
        <taxon>Malvales</taxon>
        <taxon>Malvaceae</taxon>
        <taxon>Malvoideae</taxon>
        <taxon>Gossypium</taxon>
    </lineage>
</organism>
<proteinExistence type="predicted"/>
<dbReference type="Pfam" id="PF13456">
    <property type="entry name" value="RVT_3"/>
    <property type="match status" value="1"/>
</dbReference>
<accession>A0ABM3AFQ6</accession>
<keyword evidence="2" id="KW-1185">Reference proteome</keyword>
<dbReference type="InterPro" id="IPR043502">
    <property type="entry name" value="DNA/RNA_pol_sf"/>
</dbReference>